<feature type="domain" description="BPTI/Kunitz inhibitor" evidence="7">
    <location>
        <begin position="138"/>
        <end position="188"/>
    </location>
</feature>
<dbReference type="InterPro" id="IPR036880">
    <property type="entry name" value="Kunitz_BPTI_sf"/>
</dbReference>
<keyword evidence="2" id="KW-0964">Secreted</keyword>
<feature type="signal peptide" evidence="6">
    <location>
        <begin position="1"/>
        <end position="16"/>
    </location>
</feature>
<keyword evidence="9" id="KW-1185">Reference proteome</keyword>
<dbReference type="Pfam" id="PF00014">
    <property type="entry name" value="Kunitz_BPTI"/>
    <property type="match status" value="10"/>
</dbReference>
<dbReference type="EMBL" id="CATQJL010000316">
    <property type="protein sequence ID" value="CAJ0607653.1"/>
    <property type="molecule type" value="Genomic_DNA"/>
</dbReference>
<evidence type="ECO:0000256" key="3">
    <source>
        <dbReference type="ARBA" id="ARBA00022690"/>
    </source>
</evidence>
<evidence type="ECO:0000259" key="7">
    <source>
        <dbReference type="PROSITE" id="PS50279"/>
    </source>
</evidence>
<dbReference type="Proteomes" id="UP001176961">
    <property type="component" value="Unassembled WGS sequence"/>
</dbReference>
<dbReference type="FunFam" id="4.10.410.10:FF:000020">
    <property type="entry name" value="Collagen, type VI, alpha 3"/>
    <property type="match status" value="3"/>
</dbReference>
<evidence type="ECO:0000256" key="4">
    <source>
        <dbReference type="ARBA" id="ARBA00022900"/>
    </source>
</evidence>
<feature type="domain" description="BPTI/Kunitz inhibitor" evidence="7">
    <location>
        <begin position="511"/>
        <end position="561"/>
    </location>
</feature>
<dbReference type="CDD" id="cd00109">
    <property type="entry name" value="Kunitz-type"/>
    <property type="match status" value="10"/>
</dbReference>
<dbReference type="FunFam" id="4.10.410.10:FF:000005">
    <property type="entry name" value="Pancreatic trypsin inhibitor"/>
    <property type="match status" value="1"/>
</dbReference>
<comment type="caution">
    <text evidence="8">The sequence shown here is derived from an EMBL/GenBank/DDBJ whole genome shotgun (WGS) entry which is preliminary data.</text>
</comment>
<feature type="domain" description="BPTI/Kunitz inhibitor" evidence="7">
    <location>
        <begin position="204"/>
        <end position="254"/>
    </location>
</feature>
<evidence type="ECO:0000256" key="5">
    <source>
        <dbReference type="ARBA" id="ARBA00023157"/>
    </source>
</evidence>
<dbReference type="InterPro" id="IPR020901">
    <property type="entry name" value="Prtase_inh_Kunz-CS"/>
</dbReference>
<sequence>MKGLLVALLWAVSALALPDECLEELKFGNCTEPNPRKTRYGYNKFTGGCIAYTESECGPTRNKFETREQCEQKCAPDRCSKPLEKGPCAGNLKRYGYDTVTKKCREFTYSGCGGNNNMFETIEECREVCNDSFVEDICALPITAGPCRAQITRYAYDGEQKKCVAFNYGGCRGNENNFQTLASCISRCMRQGAEPTTPETGDRCSLPIDAGPCLAMIPRYAYMSRLGKCVAFTYGGCQGNANNFETQQDCEDSCQNPTSSSKPEDVCSLPVLSGPCRARLLRFTYDKTTKSCVAFYYGGCGGNANNFETLKDCKATCQKPDASVCTQPINVGPCDSLIQRYAYDLTKRSCVPFYYGGCQGNGNNFETRDVCASTCEKQTISVNAKDTCSQPIDLGSCGAQIPRYAYDSTAQKCVPFFYGGCQGNTNNFASKGECVSMCSTSANPEPTEDVCQQDIDRGACTLNMERYAYDKNKKQCLAFTYGGCKGNENNFATMEECTAKCVPQSTGKDICSQPIEPGPCRGSYRRYAYDATSGKCILFAYGGCQGNDNNFLRKNECEQMCLGGEGSEDPCKLPLKAGNCSNFQYRWGYRDGYCVQFLYSGCNGNANNFEALNDCINTCGTYLQYY</sequence>
<accession>A0AA36MF61</accession>
<gene>
    <name evidence="8" type="ORF">CYNAS_LOCUS19636</name>
</gene>
<keyword evidence="5" id="KW-1015">Disulfide bond</keyword>
<dbReference type="FunFam" id="4.10.410.10:FF:000004">
    <property type="entry name" value="Tissue factor pathway inhibitor"/>
    <property type="match status" value="1"/>
</dbReference>
<feature type="domain" description="BPTI/Kunitz inhibitor" evidence="7">
    <location>
        <begin position="451"/>
        <end position="501"/>
    </location>
</feature>
<feature type="chain" id="PRO_5041205312" description="BPTI/Kunitz inhibitor domain-containing protein" evidence="6">
    <location>
        <begin position="17"/>
        <end position="626"/>
    </location>
</feature>
<reference evidence="8" key="1">
    <citation type="submission" date="2023-07" db="EMBL/GenBank/DDBJ databases">
        <authorList>
            <consortium name="CYATHOMIX"/>
        </authorList>
    </citation>
    <scope>NUCLEOTIDE SEQUENCE</scope>
    <source>
        <strain evidence="8">N/A</strain>
    </source>
</reference>
<evidence type="ECO:0000313" key="9">
    <source>
        <dbReference type="Proteomes" id="UP001176961"/>
    </source>
</evidence>
<dbReference type="InterPro" id="IPR050098">
    <property type="entry name" value="TFPI/VKTCI-like"/>
</dbReference>
<dbReference type="PROSITE" id="PS00280">
    <property type="entry name" value="BPTI_KUNITZ_1"/>
    <property type="match status" value="5"/>
</dbReference>
<dbReference type="SUPFAM" id="SSF57362">
    <property type="entry name" value="BPTI-like"/>
    <property type="match status" value="10"/>
</dbReference>
<feature type="domain" description="BPTI/Kunitz inhibitor" evidence="7">
    <location>
        <begin position="21"/>
        <end position="74"/>
    </location>
</feature>
<dbReference type="PANTHER" id="PTHR10083:SF374">
    <property type="entry name" value="BPTI_KUNITZ INHIBITOR DOMAIN-CONTAINING PROTEIN"/>
    <property type="match status" value="1"/>
</dbReference>
<name>A0AA36MF61_CYLNA</name>
<keyword evidence="4" id="KW-0722">Serine protease inhibitor</keyword>
<feature type="domain" description="BPTI/Kunitz inhibitor" evidence="7">
    <location>
        <begin position="388"/>
        <end position="438"/>
    </location>
</feature>
<keyword evidence="6" id="KW-0732">Signal</keyword>
<evidence type="ECO:0000256" key="6">
    <source>
        <dbReference type="SAM" id="SignalP"/>
    </source>
</evidence>
<proteinExistence type="predicted"/>
<feature type="domain" description="BPTI/Kunitz inhibitor" evidence="7">
    <location>
        <begin position="571"/>
        <end position="619"/>
    </location>
</feature>
<evidence type="ECO:0000256" key="2">
    <source>
        <dbReference type="ARBA" id="ARBA00022525"/>
    </source>
</evidence>
<comment type="subcellular location">
    <subcellularLocation>
        <location evidence="1">Secreted</location>
    </subcellularLocation>
</comment>
<dbReference type="PRINTS" id="PR00759">
    <property type="entry name" value="BASICPTASE"/>
</dbReference>
<dbReference type="PROSITE" id="PS50279">
    <property type="entry name" value="BPTI_KUNITZ_2"/>
    <property type="match status" value="10"/>
</dbReference>
<dbReference type="GO" id="GO:0005576">
    <property type="term" value="C:extracellular region"/>
    <property type="evidence" value="ECO:0007669"/>
    <property type="project" value="UniProtKB-SubCell"/>
</dbReference>
<dbReference type="Gene3D" id="4.10.410.10">
    <property type="entry name" value="Pancreatic trypsin inhibitor Kunitz domain"/>
    <property type="match status" value="10"/>
</dbReference>
<dbReference type="SMART" id="SM00131">
    <property type="entry name" value="KU"/>
    <property type="match status" value="10"/>
</dbReference>
<evidence type="ECO:0000256" key="1">
    <source>
        <dbReference type="ARBA" id="ARBA00004613"/>
    </source>
</evidence>
<dbReference type="AlphaFoldDB" id="A0AA36MF61"/>
<dbReference type="FunFam" id="4.10.410.10:FF:000011">
    <property type="entry name" value="Tissue factor pathway inhibitor"/>
    <property type="match status" value="1"/>
</dbReference>
<dbReference type="InterPro" id="IPR002223">
    <property type="entry name" value="Kunitz_BPTI"/>
</dbReference>
<dbReference type="PANTHER" id="PTHR10083">
    <property type="entry name" value="KUNITZ-TYPE PROTEASE INHIBITOR-RELATED"/>
    <property type="match status" value="1"/>
</dbReference>
<keyword evidence="3" id="KW-0646">Protease inhibitor</keyword>
<evidence type="ECO:0000313" key="8">
    <source>
        <dbReference type="EMBL" id="CAJ0607653.1"/>
    </source>
</evidence>
<feature type="domain" description="BPTI/Kunitz inhibitor" evidence="7">
    <location>
        <begin position="325"/>
        <end position="375"/>
    </location>
</feature>
<protein>
    <recommendedName>
        <fullName evidence="7">BPTI/Kunitz inhibitor domain-containing protein</fullName>
    </recommendedName>
</protein>
<feature type="domain" description="BPTI/Kunitz inhibitor" evidence="7">
    <location>
        <begin position="79"/>
        <end position="129"/>
    </location>
</feature>
<dbReference type="GO" id="GO:0004867">
    <property type="term" value="F:serine-type endopeptidase inhibitor activity"/>
    <property type="evidence" value="ECO:0007669"/>
    <property type="project" value="UniProtKB-KW"/>
</dbReference>
<organism evidence="8 9">
    <name type="scientific">Cylicocyclus nassatus</name>
    <name type="common">Nematode worm</name>
    <dbReference type="NCBI Taxonomy" id="53992"/>
    <lineage>
        <taxon>Eukaryota</taxon>
        <taxon>Metazoa</taxon>
        <taxon>Ecdysozoa</taxon>
        <taxon>Nematoda</taxon>
        <taxon>Chromadorea</taxon>
        <taxon>Rhabditida</taxon>
        <taxon>Rhabditina</taxon>
        <taxon>Rhabditomorpha</taxon>
        <taxon>Strongyloidea</taxon>
        <taxon>Strongylidae</taxon>
        <taxon>Cylicocyclus</taxon>
    </lineage>
</organism>
<feature type="domain" description="BPTI/Kunitz inhibitor" evidence="7">
    <location>
        <begin position="267"/>
        <end position="317"/>
    </location>
</feature>